<organism evidence="2">
    <name type="scientific">Arion vulgaris</name>
    <dbReference type="NCBI Taxonomy" id="1028688"/>
    <lineage>
        <taxon>Eukaryota</taxon>
        <taxon>Metazoa</taxon>
        <taxon>Spiralia</taxon>
        <taxon>Lophotrochozoa</taxon>
        <taxon>Mollusca</taxon>
        <taxon>Gastropoda</taxon>
        <taxon>Heterobranchia</taxon>
        <taxon>Euthyneura</taxon>
        <taxon>Panpulmonata</taxon>
        <taxon>Eupulmonata</taxon>
        <taxon>Stylommatophora</taxon>
        <taxon>Helicina</taxon>
        <taxon>Arionoidea</taxon>
        <taxon>Arionidae</taxon>
        <taxon>Arion</taxon>
    </lineage>
</organism>
<evidence type="ECO:0000313" key="2">
    <source>
        <dbReference type="EMBL" id="CEK93290.1"/>
    </source>
</evidence>
<keyword evidence="1" id="KW-0472">Membrane</keyword>
<protein>
    <submittedName>
        <fullName evidence="2">Uncharacterized protein</fullName>
    </submittedName>
</protein>
<gene>
    <name evidence="2" type="primary">ORF193182</name>
</gene>
<dbReference type="AlphaFoldDB" id="A0A0B7BM87"/>
<sequence length="77" mass="8822">MTPVDWPQKMHAWHHKDVLEQMMKVTYASCSCVFMIICFLNEILFSLKSKEIASVNGLGTKHMFINENSNTSMNING</sequence>
<dbReference type="EMBL" id="HACG01046425">
    <property type="protein sequence ID" value="CEK93290.1"/>
    <property type="molecule type" value="Transcribed_RNA"/>
</dbReference>
<keyword evidence="1" id="KW-0812">Transmembrane</keyword>
<evidence type="ECO:0000256" key="1">
    <source>
        <dbReference type="SAM" id="Phobius"/>
    </source>
</evidence>
<feature type="transmembrane region" description="Helical" evidence="1">
    <location>
        <begin position="25"/>
        <end position="45"/>
    </location>
</feature>
<keyword evidence="1" id="KW-1133">Transmembrane helix</keyword>
<name>A0A0B7BM87_9EUPU</name>
<accession>A0A0B7BM87</accession>
<proteinExistence type="predicted"/>
<reference evidence="2" key="1">
    <citation type="submission" date="2014-12" db="EMBL/GenBank/DDBJ databases">
        <title>Insight into the proteome of Arion vulgaris.</title>
        <authorList>
            <person name="Aradska J."/>
            <person name="Bulat T."/>
            <person name="Smidak R."/>
            <person name="Sarate P."/>
            <person name="Gangsoo J."/>
            <person name="Sialana F."/>
            <person name="Bilban M."/>
            <person name="Lubec G."/>
        </authorList>
    </citation>
    <scope>NUCLEOTIDE SEQUENCE</scope>
    <source>
        <tissue evidence="2">Skin</tissue>
    </source>
</reference>